<keyword evidence="2" id="KW-0813">Transport</keyword>
<evidence type="ECO:0000256" key="9">
    <source>
        <dbReference type="ARBA" id="ARBA00022989"/>
    </source>
</evidence>
<dbReference type="InterPro" id="IPR003352">
    <property type="entry name" value="PTS_EIIC"/>
</dbReference>
<accession>A0ABD5F6H1</accession>
<evidence type="ECO:0000256" key="5">
    <source>
        <dbReference type="ARBA" id="ARBA00022597"/>
    </source>
</evidence>
<dbReference type="Proteomes" id="UP001264335">
    <property type="component" value="Unassembled WGS sequence"/>
</dbReference>
<protein>
    <submittedName>
        <fullName evidence="14">Fructose-specific PTS transporter subunit EIIC</fullName>
    </submittedName>
</protein>
<feature type="transmembrane region" description="Helical" evidence="11">
    <location>
        <begin position="178"/>
        <end position="198"/>
    </location>
</feature>
<dbReference type="SUPFAM" id="SSF52794">
    <property type="entry name" value="PTS system IIB component-like"/>
    <property type="match status" value="1"/>
</dbReference>
<feature type="transmembrane region" description="Helical" evidence="11">
    <location>
        <begin position="340"/>
        <end position="363"/>
    </location>
</feature>
<dbReference type="PANTHER" id="PTHR30505:SF28">
    <property type="entry name" value="PTS SYSTEM 2-O-ALPHA-MANNOSYL-D-GLYCERATE-SPECIFIC EIIABC COMPONENT"/>
    <property type="match status" value="1"/>
</dbReference>
<name>A0ABD5F6H1_ENTAV</name>
<reference evidence="14 15" key="1">
    <citation type="submission" date="2023-03" db="EMBL/GenBank/DDBJ databases">
        <authorList>
            <person name="Shen W."/>
            <person name="Cai J."/>
        </authorList>
    </citation>
    <scope>NUCLEOTIDE SEQUENCE [LARGE SCALE GENOMIC DNA]</scope>
    <source>
        <strain evidence="14 15">Y2</strain>
    </source>
</reference>
<dbReference type="SUPFAM" id="SSF111352">
    <property type="entry name" value="Ammonium transporter"/>
    <property type="match status" value="1"/>
</dbReference>
<comment type="subcellular location">
    <subcellularLocation>
        <location evidence="1">Cell inner membrane</location>
        <topology evidence="1">Multi-pass membrane protein</topology>
    </subcellularLocation>
</comment>
<keyword evidence="3" id="KW-1003">Cell membrane</keyword>
<dbReference type="InterPro" id="IPR003353">
    <property type="entry name" value="PTS_IIB_fruc"/>
</dbReference>
<dbReference type="AlphaFoldDB" id="A0ABD5F6H1"/>
<dbReference type="InterPro" id="IPR013011">
    <property type="entry name" value="PTS_EIIB_2"/>
</dbReference>
<feature type="transmembrane region" description="Helical" evidence="11">
    <location>
        <begin position="375"/>
        <end position="395"/>
    </location>
</feature>
<dbReference type="PANTHER" id="PTHR30505">
    <property type="entry name" value="FRUCTOSE-LIKE PERMEASE"/>
    <property type="match status" value="1"/>
</dbReference>
<dbReference type="InterPro" id="IPR036095">
    <property type="entry name" value="PTS_EIIB-like_sf"/>
</dbReference>
<evidence type="ECO:0000259" key="13">
    <source>
        <dbReference type="PROSITE" id="PS51104"/>
    </source>
</evidence>
<evidence type="ECO:0000256" key="8">
    <source>
        <dbReference type="ARBA" id="ARBA00022692"/>
    </source>
</evidence>
<organism evidence="14 15">
    <name type="scientific">Enterococcus avium</name>
    <name type="common">Streptococcus avium</name>
    <dbReference type="NCBI Taxonomy" id="33945"/>
    <lineage>
        <taxon>Bacteria</taxon>
        <taxon>Bacillati</taxon>
        <taxon>Bacillota</taxon>
        <taxon>Bacilli</taxon>
        <taxon>Lactobacillales</taxon>
        <taxon>Enterococcaceae</taxon>
        <taxon>Enterococcus</taxon>
    </lineage>
</organism>
<dbReference type="NCBIfam" id="TIGR01427">
    <property type="entry name" value="PTS_IIC_fructo"/>
    <property type="match status" value="1"/>
</dbReference>
<feature type="transmembrane region" description="Helical" evidence="11">
    <location>
        <begin position="227"/>
        <end position="249"/>
    </location>
</feature>
<keyword evidence="6" id="KW-0808">Transferase</keyword>
<feature type="domain" description="PTS EIIC type-2" evidence="13">
    <location>
        <begin position="135"/>
        <end position="470"/>
    </location>
</feature>
<sequence length="473" mass="49233">MVKIIAATGCPVGIAHTYMAQEALEMAARARNISIKVETHGQIGVENGLTDEEIAGADAVIIAADKDVGMDRFVGKRVVEASVTQGIKDADKLIEEALNGGGHIIGGDKAATVNVKKATKPKASSSGKLSLGSAMYKHLMNGISHMLPFVVAGGFLTGMSFLWGIYSADPTNAQYNEIATMIKTIGGVGMGLMVPIFAAYIGMSISSTPGLVAGFIGGMIADTSGTGFIGGIFAGFLGGYVVYFLSQAFKKLPKILDGLKAIFLLPVCAVFITGMIMLLLAEPIEALNSGLTGFIAGFQDSSPIVLGTLVGVMCCIDYGGPFNKAAYVTALALLAEGNQYMIAGVSAACIVPPLATGIAVLGFKKYYDEEEFSSGIVNILLGCTHITEGAIPFVAKDPLRNMPSMMLGGAIGASLTYMFGVQDPAPHGGFIVIPVVEKAHLWVLSIIIGAIVSGLLLGYFKKRSYTKMMAAEG</sequence>
<feature type="transmembrane region" description="Helical" evidence="11">
    <location>
        <begin position="402"/>
        <end position="419"/>
    </location>
</feature>
<dbReference type="FunFam" id="3.40.50.2300:FF:000014">
    <property type="entry name" value="PTS system fructose-like transporter subunit IIB"/>
    <property type="match status" value="1"/>
</dbReference>
<dbReference type="RefSeq" id="WP_311872477.1">
    <property type="nucleotide sequence ID" value="NZ_JARPWF010000020.1"/>
</dbReference>
<dbReference type="Gene3D" id="3.40.50.2300">
    <property type="match status" value="1"/>
</dbReference>
<evidence type="ECO:0000256" key="6">
    <source>
        <dbReference type="ARBA" id="ARBA00022679"/>
    </source>
</evidence>
<feature type="transmembrane region" description="Helical" evidence="11">
    <location>
        <begin position="439"/>
        <end position="460"/>
    </location>
</feature>
<evidence type="ECO:0000259" key="12">
    <source>
        <dbReference type="PROSITE" id="PS51099"/>
    </source>
</evidence>
<evidence type="ECO:0000256" key="10">
    <source>
        <dbReference type="ARBA" id="ARBA00023136"/>
    </source>
</evidence>
<keyword evidence="9 11" id="KW-1133">Transmembrane helix</keyword>
<dbReference type="InterPro" id="IPR003501">
    <property type="entry name" value="PTS_EIIB_2/3"/>
</dbReference>
<keyword evidence="8 11" id="KW-0812">Transmembrane</keyword>
<dbReference type="EMBL" id="JARPWY010000012">
    <property type="protein sequence ID" value="MDT2513871.1"/>
    <property type="molecule type" value="Genomic_DNA"/>
</dbReference>
<keyword evidence="4" id="KW-0597">Phosphoprotein</keyword>
<feature type="transmembrane region" description="Helical" evidence="11">
    <location>
        <begin position="146"/>
        <end position="166"/>
    </location>
</feature>
<feature type="transmembrane region" description="Helical" evidence="11">
    <location>
        <begin position="301"/>
        <end position="319"/>
    </location>
</feature>
<dbReference type="GO" id="GO:0016740">
    <property type="term" value="F:transferase activity"/>
    <property type="evidence" value="ECO:0007669"/>
    <property type="project" value="UniProtKB-KW"/>
</dbReference>
<dbReference type="GO" id="GO:0009401">
    <property type="term" value="P:phosphoenolpyruvate-dependent sugar phosphotransferase system"/>
    <property type="evidence" value="ECO:0007669"/>
    <property type="project" value="UniProtKB-KW"/>
</dbReference>
<feature type="transmembrane region" description="Helical" evidence="11">
    <location>
        <begin position="261"/>
        <end position="281"/>
    </location>
</feature>
<dbReference type="InterPro" id="IPR050864">
    <property type="entry name" value="Bacterial_PTS_Sugar_Transport"/>
</dbReference>
<feature type="domain" description="PTS EIIB type-2" evidence="12">
    <location>
        <begin position="4"/>
        <end position="99"/>
    </location>
</feature>
<proteinExistence type="predicted"/>
<evidence type="ECO:0000256" key="2">
    <source>
        <dbReference type="ARBA" id="ARBA00022448"/>
    </source>
</evidence>
<dbReference type="Pfam" id="PF02302">
    <property type="entry name" value="PTS_IIB"/>
    <property type="match status" value="1"/>
</dbReference>
<gene>
    <name evidence="14" type="ORF">P7D79_06435</name>
</gene>
<dbReference type="PROSITE" id="PS51099">
    <property type="entry name" value="PTS_EIIB_TYPE_2"/>
    <property type="match status" value="1"/>
</dbReference>
<dbReference type="InterPro" id="IPR006327">
    <property type="entry name" value="PTS_IIC_fruc"/>
</dbReference>
<evidence type="ECO:0000313" key="15">
    <source>
        <dbReference type="Proteomes" id="UP001264335"/>
    </source>
</evidence>
<evidence type="ECO:0000256" key="4">
    <source>
        <dbReference type="ARBA" id="ARBA00022553"/>
    </source>
</evidence>
<dbReference type="Pfam" id="PF02378">
    <property type="entry name" value="PTS_EIIC"/>
    <property type="match status" value="1"/>
</dbReference>
<dbReference type="NCBIfam" id="TIGR00829">
    <property type="entry name" value="FRU"/>
    <property type="match status" value="1"/>
</dbReference>
<evidence type="ECO:0000313" key="14">
    <source>
        <dbReference type="EMBL" id="MDT2513871.1"/>
    </source>
</evidence>
<keyword evidence="7" id="KW-0598">Phosphotransferase system</keyword>
<evidence type="ECO:0000256" key="7">
    <source>
        <dbReference type="ARBA" id="ARBA00022683"/>
    </source>
</evidence>
<evidence type="ECO:0000256" key="11">
    <source>
        <dbReference type="SAM" id="Phobius"/>
    </source>
</evidence>
<keyword evidence="10 11" id="KW-0472">Membrane</keyword>
<evidence type="ECO:0000256" key="1">
    <source>
        <dbReference type="ARBA" id="ARBA00004429"/>
    </source>
</evidence>
<comment type="caution">
    <text evidence="14">The sequence shown here is derived from an EMBL/GenBank/DDBJ whole genome shotgun (WGS) entry which is preliminary data.</text>
</comment>
<dbReference type="PROSITE" id="PS51104">
    <property type="entry name" value="PTS_EIIC_TYPE_2"/>
    <property type="match status" value="1"/>
</dbReference>
<keyword evidence="5" id="KW-0762">Sugar transport</keyword>
<evidence type="ECO:0000256" key="3">
    <source>
        <dbReference type="ARBA" id="ARBA00022475"/>
    </source>
</evidence>
<dbReference type="GO" id="GO:0005886">
    <property type="term" value="C:plasma membrane"/>
    <property type="evidence" value="ECO:0007669"/>
    <property type="project" value="UniProtKB-SubCell"/>
</dbReference>
<dbReference type="InterPro" id="IPR013014">
    <property type="entry name" value="PTS_EIIC_2"/>
</dbReference>
<dbReference type="CDD" id="cd05569">
    <property type="entry name" value="PTS_IIB_fructose"/>
    <property type="match status" value="1"/>
</dbReference>